<keyword evidence="1" id="KW-1133">Transmembrane helix</keyword>
<feature type="transmembrane region" description="Helical" evidence="1">
    <location>
        <begin position="16"/>
        <end position="38"/>
    </location>
</feature>
<name>Q8SZ32_DROME</name>
<gene>
    <name evidence="3" type="ORF">CG14326</name>
</gene>
<keyword evidence="1" id="KW-0472">Membrane</keyword>
<proteinExistence type="evidence at transcript level"/>
<dbReference type="FlyBase" id="FBgn0038528">
    <property type="gene designation" value="CG14326"/>
</dbReference>
<evidence type="ECO:0000313" key="3">
    <source>
        <dbReference type="FlyBase" id="FBgn0038528"/>
    </source>
</evidence>
<evidence type="ECO:0000256" key="1">
    <source>
        <dbReference type="SAM" id="Phobius"/>
    </source>
</evidence>
<dbReference type="AGR" id="FB:FBgn0038528"/>
<sequence>MGADSAVDTQSEEADMLAVFLVVIQVALAAASVADTAIHTVDIMAKTTILVPLKVLFDL</sequence>
<dbReference type="AlphaFoldDB" id="Q8SZ32"/>
<evidence type="ECO:0000313" key="2">
    <source>
        <dbReference type="EMBL" id="AAL48782.1"/>
    </source>
</evidence>
<reference evidence="2" key="1">
    <citation type="submission" date="2001-12" db="EMBL/GenBank/DDBJ databases">
        <authorList>
            <person name="Stapleton M."/>
            <person name="Brokstein P."/>
            <person name="Hong L."/>
            <person name="Agbayani A."/>
            <person name="Carlson J."/>
            <person name="Champe M."/>
            <person name="Chavez C."/>
            <person name="Dorsett V."/>
            <person name="Dresnek D."/>
            <person name="Farfan D."/>
            <person name="Frise E."/>
            <person name="George R."/>
            <person name="Gonzalez M."/>
            <person name="Guarin H."/>
            <person name="Kronmiller B."/>
            <person name="Li P."/>
            <person name="Liao G."/>
            <person name="Miranda A."/>
            <person name="Mungall C.J."/>
            <person name="Nunoo J."/>
            <person name="Pacleb J."/>
            <person name="Paragas V."/>
            <person name="Park S."/>
            <person name="Patel S."/>
            <person name="Phouanenavong S."/>
            <person name="Wan K."/>
            <person name="Yu C."/>
            <person name="Lewis S.E."/>
            <person name="Rubin G.M."/>
            <person name="Celniker S."/>
        </authorList>
    </citation>
    <scope>NUCLEOTIDE SEQUENCE</scope>
    <source>
        <strain evidence="2">Berkeley</strain>
    </source>
</reference>
<protein>
    <submittedName>
        <fullName evidence="2">RE19820p</fullName>
    </submittedName>
</protein>
<organism evidence="2">
    <name type="scientific">Drosophila melanogaster</name>
    <name type="common">Fruit fly</name>
    <dbReference type="NCBI Taxonomy" id="7227"/>
    <lineage>
        <taxon>Eukaryota</taxon>
        <taxon>Metazoa</taxon>
        <taxon>Ecdysozoa</taxon>
        <taxon>Arthropoda</taxon>
        <taxon>Hexapoda</taxon>
        <taxon>Insecta</taxon>
        <taxon>Pterygota</taxon>
        <taxon>Neoptera</taxon>
        <taxon>Endopterygota</taxon>
        <taxon>Diptera</taxon>
        <taxon>Brachycera</taxon>
        <taxon>Muscomorpha</taxon>
        <taxon>Ephydroidea</taxon>
        <taxon>Drosophilidae</taxon>
        <taxon>Drosophila</taxon>
        <taxon>Sophophora</taxon>
    </lineage>
</organism>
<accession>Q8SZ32</accession>
<keyword evidence="1" id="KW-0812">Transmembrane</keyword>
<dbReference type="EMBL" id="AY071160">
    <property type="protein sequence ID" value="AAL48782.1"/>
    <property type="molecule type" value="mRNA"/>
</dbReference>